<reference evidence="10" key="2">
    <citation type="journal article" date="2024" name="Plant">
        <title>Genomic evolution and insights into agronomic trait innovations of Sesamum species.</title>
        <authorList>
            <person name="Miao H."/>
            <person name="Wang L."/>
            <person name="Qu L."/>
            <person name="Liu H."/>
            <person name="Sun Y."/>
            <person name="Le M."/>
            <person name="Wang Q."/>
            <person name="Wei S."/>
            <person name="Zheng Y."/>
            <person name="Lin W."/>
            <person name="Duan Y."/>
            <person name="Cao H."/>
            <person name="Xiong S."/>
            <person name="Wang X."/>
            <person name="Wei L."/>
            <person name="Li C."/>
            <person name="Ma Q."/>
            <person name="Ju M."/>
            <person name="Zhao R."/>
            <person name="Li G."/>
            <person name="Mu C."/>
            <person name="Tian Q."/>
            <person name="Mei H."/>
            <person name="Zhang T."/>
            <person name="Gao T."/>
            <person name="Zhang H."/>
        </authorList>
    </citation>
    <scope>NUCLEOTIDE SEQUENCE</scope>
    <source>
        <strain evidence="10">KEN1</strain>
    </source>
</reference>
<evidence type="ECO:0000256" key="7">
    <source>
        <dbReference type="ARBA" id="ARBA00022821"/>
    </source>
</evidence>
<dbReference type="GO" id="GO:0098542">
    <property type="term" value="P:defense response to other organism"/>
    <property type="evidence" value="ECO:0007669"/>
    <property type="project" value="TreeGrafter"/>
</dbReference>
<evidence type="ECO:0000313" key="10">
    <source>
        <dbReference type="EMBL" id="KAL0417178.1"/>
    </source>
</evidence>
<evidence type="ECO:0000256" key="6">
    <source>
        <dbReference type="ARBA" id="ARBA00022741"/>
    </source>
</evidence>
<comment type="caution">
    <text evidence="10">The sequence shown here is derived from an EMBL/GenBank/DDBJ whole genome shotgun (WGS) entry which is preliminary data.</text>
</comment>
<dbReference type="PANTHER" id="PTHR23155">
    <property type="entry name" value="DISEASE RESISTANCE PROTEIN RP"/>
    <property type="match status" value="1"/>
</dbReference>
<dbReference type="AlphaFoldDB" id="A0AAW2UJ33"/>
<reference evidence="10" key="1">
    <citation type="submission" date="2020-06" db="EMBL/GenBank/DDBJ databases">
        <authorList>
            <person name="Li T."/>
            <person name="Hu X."/>
            <person name="Zhang T."/>
            <person name="Song X."/>
            <person name="Zhang H."/>
            <person name="Dai N."/>
            <person name="Sheng W."/>
            <person name="Hou X."/>
            <person name="Wei L."/>
        </authorList>
    </citation>
    <scope>NUCLEOTIDE SEQUENCE</scope>
    <source>
        <strain evidence="10">KEN1</strain>
        <tissue evidence="10">Leaf</tissue>
    </source>
</reference>
<evidence type="ECO:0000256" key="1">
    <source>
        <dbReference type="ARBA" id="ARBA00004496"/>
    </source>
</evidence>
<dbReference type="SUPFAM" id="SSF52540">
    <property type="entry name" value="P-loop containing nucleoside triphosphate hydrolases"/>
    <property type="match status" value="1"/>
</dbReference>
<dbReference type="GO" id="GO:0005737">
    <property type="term" value="C:cytoplasm"/>
    <property type="evidence" value="ECO:0007669"/>
    <property type="project" value="UniProtKB-SubCell"/>
</dbReference>
<dbReference type="Gene3D" id="1.10.10.10">
    <property type="entry name" value="Winged helix-like DNA-binding domain superfamily/Winged helix DNA-binding domain"/>
    <property type="match status" value="1"/>
</dbReference>
<dbReference type="InterPro" id="IPR042197">
    <property type="entry name" value="Apaf_helical"/>
</dbReference>
<evidence type="ECO:0000256" key="2">
    <source>
        <dbReference type="ARBA" id="ARBA00008894"/>
    </source>
</evidence>
<proteinExistence type="inferred from homology"/>
<keyword evidence="4" id="KW-0433">Leucine-rich repeat</keyword>
<dbReference type="InterPro" id="IPR044974">
    <property type="entry name" value="Disease_R_plants"/>
</dbReference>
<dbReference type="Gene3D" id="1.10.8.430">
    <property type="entry name" value="Helical domain of apoptotic protease-activating factors"/>
    <property type="match status" value="1"/>
</dbReference>
<dbReference type="InterPro" id="IPR027417">
    <property type="entry name" value="P-loop_NTPase"/>
</dbReference>
<organism evidence="10">
    <name type="scientific">Sesamum latifolium</name>
    <dbReference type="NCBI Taxonomy" id="2727402"/>
    <lineage>
        <taxon>Eukaryota</taxon>
        <taxon>Viridiplantae</taxon>
        <taxon>Streptophyta</taxon>
        <taxon>Embryophyta</taxon>
        <taxon>Tracheophyta</taxon>
        <taxon>Spermatophyta</taxon>
        <taxon>Magnoliopsida</taxon>
        <taxon>eudicotyledons</taxon>
        <taxon>Gunneridae</taxon>
        <taxon>Pentapetalae</taxon>
        <taxon>asterids</taxon>
        <taxon>lamiids</taxon>
        <taxon>Lamiales</taxon>
        <taxon>Pedaliaceae</taxon>
        <taxon>Sesamum</taxon>
    </lineage>
</organism>
<keyword evidence="6" id="KW-0547">Nucleotide-binding</keyword>
<comment type="similarity">
    <text evidence="2">Belongs to the disease resistance NB-LRR family.</text>
</comment>
<protein>
    <submittedName>
        <fullName evidence="10">Late blight resistance proteinR1C-3</fullName>
    </submittedName>
</protein>
<keyword evidence="8" id="KW-0067">ATP-binding</keyword>
<dbReference type="GO" id="GO:0005524">
    <property type="term" value="F:ATP binding"/>
    <property type="evidence" value="ECO:0007669"/>
    <property type="project" value="UniProtKB-KW"/>
</dbReference>
<dbReference type="EMBL" id="JACGWN010000012">
    <property type="protein sequence ID" value="KAL0417178.1"/>
    <property type="molecule type" value="Genomic_DNA"/>
</dbReference>
<sequence>MAVAAYASLLFSYACFGQHPASCSFHRLHVDKERIQSLMEKVEFLVDFFEVHSQRKSQEMEDLASQIAVVAEEVEDIIDLHVVDQLREGSNAESYRQLALSSFCQDINKVIEKIDSITTKLMMVKVEWTDVQEPQAVASLPVSSTTLPTASGKNTMVGFDEHLVRVMDELAGGESNLRIFPIAGMGGIVGKDIVKGCRGLPLAIVVIGGLLAKSYMREEYWKSIAQNVNSFANLEDNEHSLKILSLSYNDLPIHLKPCFLYMRVFPEDRLIEVSELVKLWVGEGFLKLVSGKTLEEVANEYMEDLVDRNLILIHKWTRRGMFKTLSIDSGTSLEPMALPSKLWEMRQLRHIMVKLAVLPPQQILKMPLFWKTWRLFPSYIISDAQESDLVQWVAEDIAFPILESLSLEFMNNLEEIPSSIGDIDSLLSIQLNSCNASLRQRNNRTKEMSFKFLWMEEDCKLVNPSH</sequence>
<evidence type="ECO:0000256" key="4">
    <source>
        <dbReference type="ARBA" id="ARBA00022614"/>
    </source>
</evidence>
<keyword evidence="3" id="KW-0963">Cytoplasm</keyword>
<evidence type="ECO:0000256" key="8">
    <source>
        <dbReference type="ARBA" id="ARBA00022840"/>
    </source>
</evidence>
<keyword evidence="5" id="KW-0677">Repeat</keyword>
<comment type="subcellular location">
    <subcellularLocation>
        <location evidence="1">Cytoplasm</location>
    </subcellularLocation>
</comment>
<gene>
    <name evidence="10" type="ORF">Slati_3549700</name>
</gene>
<dbReference type="Pfam" id="PF23559">
    <property type="entry name" value="WHD_DRP"/>
    <property type="match status" value="1"/>
</dbReference>
<evidence type="ECO:0000256" key="3">
    <source>
        <dbReference type="ARBA" id="ARBA00022490"/>
    </source>
</evidence>
<accession>A0AAW2UJ33</accession>
<dbReference type="Gene3D" id="1.20.5.4130">
    <property type="match status" value="1"/>
</dbReference>
<feature type="domain" description="Disease resistance protein winged helix" evidence="9">
    <location>
        <begin position="264"/>
        <end position="315"/>
    </location>
</feature>
<dbReference type="PANTHER" id="PTHR23155:SF1152">
    <property type="entry name" value="AAA+ ATPASE DOMAIN-CONTAINING PROTEIN"/>
    <property type="match status" value="1"/>
</dbReference>
<dbReference type="InterPro" id="IPR058922">
    <property type="entry name" value="WHD_DRP"/>
</dbReference>
<name>A0AAW2UJ33_9LAMI</name>
<evidence type="ECO:0000259" key="9">
    <source>
        <dbReference type="Pfam" id="PF23559"/>
    </source>
</evidence>
<dbReference type="FunFam" id="1.10.10.10:FF:000322">
    <property type="entry name" value="Probable disease resistance protein At1g63360"/>
    <property type="match status" value="1"/>
</dbReference>
<keyword evidence="7" id="KW-0611">Plant defense</keyword>
<dbReference type="InterPro" id="IPR036388">
    <property type="entry name" value="WH-like_DNA-bd_sf"/>
</dbReference>
<dbReference type="GO" id="GO:0043531">
    <property type="term" value="F:ADP binding"/>
    <property type="evidence" value="ECO:0007669"/>
    <property type="project" value="InterPro"/>
</dbReference>
<evidence type="ECO:0000256" key="5">
    <source>
        <dbReference type="ARBA" id="ARBA00022737"/>
    </source>
</evidence>